<dbReference type="PANTHER" id="PTHR46807:SF1">
    <property type="entry name" value="TRANSCRIPTION FACTOR PIF3"/>
    <property type="match status" value="1"/>
</dbReference>
<accession>A0A5J5AR25</accession>
<protein>
    <recommendedName>
        <fullName evidence="5">BHLH domain-containing protein</fullName>
    </recommendedName>
</protein>
<dbReference type="AlphaFoldDB" id="A0A5J5AR25"/>
<reference evidence="6 7" key="1">
    <citation type="submission" date="2019-09" db="EMBL/GenBank/DDBJ databases">
        <title>A chromosome-level genome assembly of the Chinese tupelo Nyssa sinensis.</title>
        <authorList>
            <person name="Yang X."/>
            <person name="Kang M."/>
            <person name="Yang Y."/>
            <person name="Xiong H."/>
            <person name="Wang M."/>
            <person name="Zhang Z."/>
            <person name="Wang Z."/>
            <person name="Wu H."/>
            <person name="Ma T."/>
            <person name="Liu J."/>
            <person name="Xi Z."/>
        </authorList>
    </citation>
    <scope>NUCLEOTIDE SEQUENCE [LARGE SCALE GENOMIC DNA]</scope>
    <source>
        <strain evidence="6">J267</strain>
        <tissue evidence="6">Leaf</tissue>
    </source>
</reference>
<dbReference type="PROSITE" id="PS50888">
    <property type="entry name" value="BHLH"/>
    <property type="match status" value="1"/>
</dbReference>
<dbReference type="InterPro" id="IPR036638">
    <property type="entry name" value="HLH_DNA-bd_sf"/>
</dbReference>
<dbReference type="GO" id="GO:0010017">
    <property type="term" value="P:red or far-red light signaling pathway"/>
    <property type="evidence" value="ECO:0007669"/>
    <property type="project" value="UniProtKB-ARBA"/>
</dbReference>
<gene>
    <name evidence="6" type="ORF">F0562_032289</name>
</gene>
<dbReference type="OrthoDB" id="690068at2759"/>
<dbReference type="Gene3D" id="4.10.280.10">
    <property type="entry name" value="Helix-loop-helix DNA-binding domain"/>
    <property type="match status" value="1"/>
</dbReference>
<evidence type="ECO:0000256" key="1">
    <source>
        <dbReference type="ARBA" id="ARBA00004123"/>
    </source>
</evidence>
<dbReference type="EMBL" id="CM018042">
    <property type="protein sequence ID" value="KAA8532256.1"/>
    <property type="molecule type" value="Genomic_DNA"/>
</dbReference>
<dbReference type="InterPro" id="IPR011598">
    <property type="entry name" value="bHLH_dom"/>
</dbReference>
<keyword evidence="2" id="KW-0805">Transcription regulation</keyword>
<dbReference type="GO" id="GO:0005634">
    <property type="term" value="C:nucleus"/>
    <property type="evidence" value="ECO:0007669"/>
    <property type="project" value="UniProtKB-SubCell"/>
</dbReference>
<dbReference type="GO" id="GO:0003700">
    <property type="term" value="F:DNA-binding transcription factor activity"/>
    <property type="evidence" value="ECO:0007669"/>
    <property type="project" value="InterPro"/>
</dbReference>
<evidence type="ECO:0000256" key="2">
    <source>
        <dbReference type="ARBA" id="ARBA00023015"/>
    </source>
</evidence>
<dbReference type="SUPFAM" id="SSF47459">
    <property type="entry name" value="HLH, helix-loop-helix DNA-binding domain"/>
    <property type="match status" value="1"/>
</dbReference>
<dbReference type="Pfam" id="PF00010">
    <property type="entry name" value="HLH"/>
    <property type="match status" value="1"/>
</dbReference>
<comment type="subcellular location">
    <subcellularLocation>
        <location evidence="1">Nucleus</location>
    </subcellularLocation>
</comment>
<organism evidence="6 7">
    <name type="scientific">Nyssa sinensis</name>
    <dbReference type="NCBI Taxonomy" id="561372"/>
    <lineage>
        <taxon>Eukaryota</taxon>
        <taxon>Viridiplantae</taxon>
        <taxon>Streptophyta</taxon>
        <taxon>Embryophyta</taxon>
        <taxon>Tracheophyta</taxon>
        <taxon>Spermatophyta</taxon>
        <taxon>Magnoliopsida</taxon>
        <taxon>eudicotyledons</taxon>
        <taxon>Gunneridae</taxon>
        <taxon>Pentapetalae</taxon>
        <taxon>asterids</taxon>
        <taxon>Cornales</taxon>
        <taxon>Nyssaceae</taxon>
        <taxon>Nyssa</taxon>
    </lineage>
</organism>
<evidence type="ECO:0000256" key="4">
    <source>
        <dbReference type="ARBA" id="ARBA00023242"/>
    </source>
</evidence>
<proteinExistence type="predicted"/>
<sequence length="189" mass="20891">MHSFSPPYLVSKNLPYSNQLAILSYTDRLVTYRISTAQSSSGLNSSFGVVLSSSGCYFPASATNVSSSSMETIDNDTEDFACKSDEGFEASLVKPAPSRNPLKRSRAVDVHNLSEKRRRSRIYEKMKALQNLISNSNKIDKASMLDENTLTTSAPSTGIVVDCLRQGGGFSLSWFKFREKVAAYISKWM</sequence>
<keyword evidence="3" id="KW-0804">Transcription</keyword>
<dbReference type="Proteomes" id="UP000325577">
    <property type="component" value="Linkage Group LG19"/>
</dbReference>
<evidence type="ECO:0000313" key="6">
    <source>
        <dbReference type="EMBL" id="KAA8532256.1"/>
    </source>
</evidence>
<feature type="domain" description="BHLH" evidence="5">
    <location>
        <begin position="106"/>
        <end position="155"/>
    </location>
</feature>
<dbReference type="PANTHER" id="PTHR46807">
    <property type="entry name" value="TRANSCRIPTION FACTOR PIF3"/>
    <property type="match status" value="1"/>
</dbReference>
<keyword evidence="7" id="KW-1185">Reference proteome</keyword>
<name>A0A5J5AR25_9ASTE</name>
<evidence type="ECO:0000256" key="3">
    <source>
        <dbReference type="ARBA" id="ARBA00023163"/>
    </source>
</evidence>
<keyword evidence="4" id="KW-0539">Nucleus</keyword>
<evidence type="ECO:0000259" key="5">
    <source>
        <dbReference type="PROSITE" id="PS50888"/>
    </source>
</evidence>
<dbReference type="InterPro" id="IPR044273">
    <property type="entry name" value="PIF3-like"/>
</dbReference>
<evidence type="ECO:0000313" key="7">
    <source>
        <dbReference type="Proteomes" id="UP000325577"/>
    </source>
</evidence>
<dbReference type="GO" id="GO:0046983">
    <property type="term" value="F:protein dimerization activity"/>
    <property type="evidence" value="ECO:0007669"/>
    <property type="project" value="InterPro"/>
</dbReference>